<proteinExistence type="inferred from homology"/>
<feature type="signal peptide" evidence="4">
    <location>
        <begin position="1"/>
        <end position="28"/>
    </location>
</feature>
<comment type="similarity">
    <text evidence="1">Belongs to the peptidase S33 family.</text>
</comment>
<dbReference type="Pfam" id="PF08386">
    <property type="entry name" value="Abhydrolase_4"/>
    <property type="match status" value="1"/>
</dbReference>
<evidence type="ECO:0000259" key="5">
    <source>
        <dbReference type="Pfam" id="PF08386"/>
    </source>
</evidence>
<keyword evidence="2 4" id="KW-0732">Signal</keyword>
<keyword evidence="3 6" id="KW-0378">Hydrolase</keyword>
<dbReference type="AlphaFoldDB" id="A0A1H3K1K6"/>
<dbReference type="InterPro" id="IPR013595">
    <property type="entry name" value="Pept_S33_TAP-like_C"/>
</dbReference>
<dbReference type="GO" id="GO:0016787">
    <property type="term" value="F:hydrolase activity"/>
    <property type="evidence" value="ECO:0007669"/>
    <property type="project" value="UniProtKB-KW"/>
</dbReference>
<feature type="domain" description="Peptidase S33 tripeptidyl aminopeptidase-like C-terminal" evidence="5">
    <location>
        <begin position="420"/>
        <end position="520"/>
    </location>
</feature>
<feature type="chain" id="PRO_5017377154" evidence="4">
    <location>
        <begin position="29"/>
        <end position="523"/>
    </location>
</feature>
<dbReference type="PROSITE" id="PS51257">
    <property type="entry name" value="PROKAR_LIPOPROTEIN"/>
    <property type="match status" value="1"/>
</dbReference>
<evidence type="ECO:0000256" key="3">
    <source>
        <dbReference type="ARBA" id="ARBA00022801"/>
    </source>
</evidence>
<evidence type="ECO:0000313" key="7">
    <source>
        <dbReference type="Proteomes" id="UP000242415"/>
    </source>
</evidence>
<sequence>MSRTHRLTLALLAAVTLVVTGCTAPVFAPRTPAREGAAPGGATPAWKPCPEVPRDLVGRGAPDMTYECATIRVPADWNAGGGSGGGASAAPGGDFEIALLRVRSGHQRDRIGSLVINPGGPGGSGIDTAVYLSFGPAFGGLPDEVTQRFDIVGFDPRGVSRSSPVKCVADADWDAAFGYEPDPATREQFDGLLALNKKIGERCGAQYGERLRLYSTEQAARDMDAVRAAVGDDKLTYLGYSYGTLLGAVYAQLFPRNVRAFVLDGAVDPKLDVVAGSESQAKGFELAFGNFDKWCASTPARCPIAPDARTAVTDAIEKARTSPVHGGNGRDATAGWIFYAVISSLYTEAGWQQLAQAIESLEGGDPGKIFDLADEYTGREKDGRYSNLFDANLAVNCADAGSVPSVDRIRELQSSWRRKYPLFGPALAVGMLSCVTWPGQRDPYPTDAATGAPPVVVVGTTGDPATPYEQAPRLARMLQVGTVLTWEGEGHTAYPQTRCITEAVNRYLIDLAVPPTGQRCPAR</sequence>
<dbReference type="InterPro" id="IPR029058">
    <property type="entry name" value="AB_hydrolase_fold"/>
</dbReference>
<evidence type="ECO:0000256" key="1">
    <source>
        <dbReference type="ARBA" id="ARBA00010088"/>
    </source>
</evidence>
<dbReference type="EMBL" id="FNPH01000002">
    <property type="protein sequence ID" value="SDY46062.1"/>
    <property type="molecule type" value="Genomic_DNA"/>
</dbReference>
<evidence type="ECO:0000256" key="2">
    <source>
        <dbReference type="ARBA" id="ARBA00022729"/>
    </source>
</evidence>
<evidence type="ECO:0000313" key="6">
    <source>
        <dbReference type="EMBL" id="SDY46062.1"/>
    </source>
</evidence>
<dbReference type="PANTHER" id="PTHR43248:SF29">
    <property type="entry name" value="TRIPEPTIDYL AMINOPEPTIDASE"/>
    <property type="match status" value="1"/>
</dbReference>
<gene>
    <name evidence="6" type="ORF">SAMN05444365_102333</name>
</gene>
<protein>
    <submittedName>
        <fullName evidence="6">Alpha/beta hydrolase fold</fullName>
    </submittedName>
</protein>
<evidence type="ECO:0000256" key="4">
    <source>
        <dbReference type="SAM" id="SignalP"/>
    </source>
</evidence>
<keyword evidence="7" id="KW-1185">Reference proteome</keyword>
<dbReference type="STRING" id="405436.SAMN05444365_102333"/>
<dbReference type="InterPro" id="IPR051601">
    <property type="entry name" value="Serine_prot/Carboxylest_S33"/>
</dbReference>
<accession>A0A1H3K1K6</accession>
<name>A0A1H3K1K6_9ACTN</name>
<organism evidence="6 7">
    <name type="scientific">Micromonospora pattaloongensis</name>
    <dbReference type="NCBI Taxonomy" id="405436"/>
    <lineage>
        <taxon>Bacteria</taxon>
        <taxon>Bacillati</taxon>
        <taxon>Actinomycetota</taxon>
        <taxon>Actinomycetes</taxon>
        <taxon>Micromonosporales</taxon>
        <taxon>Micromonosporaceae</taxon>
        <taxon>Micromonospora</taxon>
    </lineage>
</organism>
<dbReference type="Gene3D" id="3.40.50.1820">
    <property type="entry name" value="alpha/beta hydrolase"/>
    <property type="match status" value="1"/>
</dbReference>
<dbReference type="Proteomes" id="UP000242415">
    <property type="component" value="Unassembled WGS sequence"/>
</dbReference>
<dbReference type="SUPFAM" id="SSF53474">
    <property type="entry name" value="alpha/beta-Hydrolases"/>
    <property type="match status" value="1"/>
</dbReference>
<reference evidence="7" key="1">
    <citation type="submission" date="2016-10" db="EMBL/GenBank/DDBJ databases">
        <authorList>
            <person name="Varghese N."/>
            <person name="Submissions S."/>
        </authorList>
    </citation>
    <scope>NUCLEOTIDE SEQUENCE [LARGE SCALE GENOMIC DNA]</scope>
    <source>
        <strain evidence="7">DSM 45245</strain>
    </source>
</reference>
<dbReference type="PANTHER" id="PTHR43248">
    <property type="entry name" value="2-SUCCINYL-6-HYDROXY-2,4-CYCLOHEXADIENE-1-CARBOXYLATE SYNTHASE"/>
    <property type="match status" value="1"/>
</dbReference>